<sequence length="50" mass="5963">MLIRWTICSKIFGYFTNFSTDAIKFYLSNRQTNFHEVRALATDCVLIFYC</sequence>
<dbReference type="Proteomes" id="UP000887563">
    <property type="component" value="Unplaced"/>
</dbReference>
<keyword evidence="1" id="KW-1185">Reference proteome</keyword>
<dbReference type="WBParaSite" id="Minc3s00145g05975">
    <property type="protein sequence ID" value="Minc3s00145g05975"/>
    <property type="gene ID" value="Minc3s00145g05975"/>
</dbReference>
<organism evidence="1 2">
    <name type="scientific">Meloidogyne incognita</name>
    <name type="common">Southern root-knot nematode worm</name>
    <name type="synonym">Oxyuris incognita</name>
    <dbReference type="NCBI Taxonomy" id="6306"/>
    <lineage>
        <taxon>Eukaryota</taxon>
        <taxon>Metazoa</taxon>
        <taxon>Ecdysozoa</taxon>
        <taxon>Nematoda</taxon>
        <taxon>Chromadorea</taxon>
        <taxon>Rhabditida</taxon>
        <taxon>Tylenchina</taxon>
        <taxon>Tylenchomorpha</taxon>
        <taxon>Tylenchoidea</taxon>
        <taxon>Meloidogynidae</taxon>
        <taxon>Meloidogyninae</taxon>
        <taxon>Meloidogyne</taxon>
        <taxon>Meloidogyne incognita group</taxon>
    </lineage>
</organism>
<evidence type="ECO:0000313" key="1">
    <source>
        <dbReference type="Proteomes" id="UP000887563"/>
    </source>
</evidence>
<reference evidence="2" key="1">
    <citation type="submission" date="2022-11" db="UniProtKB">
        <authorList>
            <consortium name="WormBaseParasite"/>
        </authorList>
    </citation>
    <scope>IDENTIFICATION</scope>
</reference>
<evidence type="ECO:0000313" key="2">
    <source>
        <dbReference type="WBParaSite" id="Minc3s00145g05975"/>
    </source>
</evidence>
<accession>A0A914KWR5</accession>
<protein>
    <submittedName>
        <fullName evidence="2">Uncharacterized protein</fullName>
    </submittedName>
</protein>
<dbReference type="AlphaFoldDB" id="A0A914KWR5"/>
<proteinExistence type="predicted"/>
<name>A0A914KWR5_MELIC</name>